<evidence type="ECO:0000256" key="2">
    <source>
        <dbReference type="ARBA" id="ARBA00022475"/>
    </source>
</evidence>
<evidence type="ECO:0000313" key="7">
    <source>
        <dbReference type="EMBL" id="MBO1308072.1"/>
    </source>
</evidence>
<dbReference type="RefSeq" id="WP_207675060.1">
    <property type="nucleotide sequence ID" value="NZ_JAFREM010000029.1"/>
</dbReference>
<dbReference type="EMBL" id="JAFREM010000029">
    <property type="protein sequence ID" value="MBO1308072.1"/>
    <property type="molecule type" value="Genomic_DNA"/>
</dbReference>
<protein>
    <submittedName>
        <fullName evidence="7">OadG family protein</fullName>
    </submittedName>
</protein>
<reference evidence="7 8" key="1">
    <citation type="submission" date="2021-03" db="EMBL/GenBank/DDBJ databases">
        <title>Enterococcal diversity collection.</title>
        <authorList>
            <person name="Gilmore M.S."/>
            <person name="Schwartzman J."/>
            <person name="Van Tyne D."/>
            <person name="Martin M."/>
            <person name="Earl A.M."/>
            <person name="Manson A.L."/>
            <person name="Straub T."/>
            <person name="Salamzade R."/>
            <person name="Saavedra J."/>
            <person name="Lebreton F."/>
            <person name="Prichula J."/>
            <person name="Schaufler K."/>
            <person name="Gaca A."/>
            <person name="Sgardioli B."/>
            <person name="Wagenaar J."/>
            <person name="Strong T."/>
        </authorList>
    </citation>
    <scope>NUCLEOTIDE SEQUENCE [LARGE SCALE GENOMIC DNA]</scope>
    <source>
        <strain evidence="7 8">669A</strain>
    </source>
</reference>
<evidence type="ECO:0000256" key="5">
    <source>
        <dbReference type="ARBA" id="ARBA00023136"/>
    </source>
</evidence>
<evidence type="ECO:0000256" key="3">
    <source>
        <dbReference type="ARBA" id="ARBA00022692"/>
    </source>
</evidence>
<dbReference type="Proteomes" id="UP000664601">
    <property type="component" value="Unassembled WGS sequence"/>
</dbReference>
<accession>A0ABS3LEL2</accession>
<feature type="region of interest" description="Disordered" evidence="6">
    <location>
        <begin position="43"/>
        <end position="62"/>
    </location>
</feature>
<proteinExistence type="predicted"/>
<keyword evidence="4" id="KW-1133">Transmembrane helix</keyword>
<evidence type="ECO:0000256" key="1">
    <source>
        <dbReference type="ARBA" id="ARBA00004236"/>
    </source>
</evidence>
<keyword evidence="3" id="KW-0812">Transmembrane</keyword>
<dbReference type="InterPro" id="IPR005899">
    <property type="entry name" value="Na_pump_deCOase"/>
</dbReference>
<comment type="subcellular location">
    <subcellularLocation>
        <location evidence="1">Cell membrane</location>
    </subcellularLocation>
</comment>
<evidence type="ECO:0000256" key="6">
    <source>
        <dbReference type="SAM" id="MobiDB-lite"/>
    </source>
</evidence>
<sequence>MEFNLMDSLELTVVAMALVFLVLAGLMLLMMGTAKIAQAFDKPSEEVQTPEKPAVQATAGNDPERERVAVLCALAEAAQENANKHYEIEKVERIK</sequence>
<gene>
    <name evidence="7" type="ORF">JZO70_17990</name>
</gene>
<organism evidence="7 8">
    <name type="scientific">Candidatus Enterococcus moelleringii</name>
    <dbReference type="NCBI Taxonomy" id="2815325"/>
    <lineage>
        <taxon>Bacteria</taxon>
        <taxon>Bacillati</taxon>
        <taxon>Bacillota</taxon>
        <taxon>Bacilli</taxon>
        <taxon>Lactobacillales</taxon>
        <taxon>Enterococcaceae</taxon>
        <taxon>Enterococcus</taxon>
    </lineage>
</organism>
<dbReference type="Pfam" id="PF04277">
    <property type="entry name" value="OAD_gamma"/>
    <property type="match status" value="1"/>
</dbReference>
<comment type="caution">
    <text evidence="7">The sequence shown here is derived from an EMBL/GenBank/DDBJ whole genome shotgun (WGS) entry which is preliminary data.</text>
</comment>
<keyword evidence="8" id="KW-1185">Reference proteome</keyword>
<evidence type="ECO:0000313" key="8">
    <source>
        <dbReference type="Proteomes" id="UP000664601"/>
    </source>
</evidence>
<evidence type="ECO:0000256" key="4">
    <source>
        <dbReference type="ARBA" id="ARBA00022989"/>
    </source>
</evidence>
<keyword evidence="2" id="KW-1003">Cell membrane</keyword>
<keyword evidence="5" id="KW-0472">Membrane</keyword>
<name>A0ABS3LEL2_9ENTE</name>